<gene>
    <name evidence="2" type="ORF">J2X11_000064</name>
</gene>
<dbReference type="Proteomes" id="UP001257739">
    <property type="component" value="Unassembled WGS sequence"/>
</dbReference>
<proteinExistence type="predicted"/>
<name>A0ABU1UJA7_9ACTN</name>
<evidence type="ECO:0000313" key="3">
    <source>
        <dbReference type="Proteomes" id="UP001257739"/>
    </source>
</evidence>
<dbReference type="SUPFAM" id="SSF51735">
    <property type="entry name" value="NAD(P)-binding Rossmann-fold domains"/>
    <property type="match status" value="1"/>
</dbReference>
<dbReference type="Gene3D" id="3.40.50.720">
    <property type="entry name" value="NAD(P)-binding Rossmann-like Domain"/>
    <property type="match status" value="1"/>
</dbReference>
<evidence type="ECO:0000313" key="2">
    <source>
        <dbReference type="EMBL" id="MDR7085225.1"/>
    </source>
</evidence>
<reference evidence="2 3" key="1">
    <citation type="submission" date="2023-07" db="EMBL/GenBank/DDBJ databases">
        <title>Sorghum-associated microbial communities from plants grown in Nebraska, USA.</title>
        <authorList>
            <person name="Schachtman D."/>
        </authorList>
    </citation>
    <scope>NUCLEOTIDE SEQUENCE [LARGE SCALE GENOMIC DNA]</scope>
    <source>
        <strain evidence="2 3">BE248</strain>
    </source>
</reference>
<organism evidence="2 3">
    <name type="scientific">Aeromicrobium panaciterrae</name>
    <dbReference type="NCBI Taxonomy" id="363861"/>
    <lineage>
        <taxon>Bacteria</taxon>
        <taxon>Bacillati</taxon>
        <taxon>Actinomycetota</taxon>
        <taxon>Actinomycetes</taxon>
        <taxon>Propionibacteriales</taxon>
        <taxon>Nocardioidaceae</taxon>
        <taxon>Aeromicrobium</taxon>
    </lineage>
</organism>
<protein>
    <submittedName>
        <fullName evidence="2">UDP-N-acetyl-D-mannosaminuronate dehydrogenase</fullName>
    </submittedName>
</protein>
<keyword evidence="3" id="KW-1185">Reference proteome</keyword>
<dbReference type="EMBL" id="JAVDWH010000001">
    <property type="protein sequence ID" value="MDR7085225.1"/>
    <property type="molecule type" value="Genomic_DNA"/>
</dbReference>
<sequence>MTDSFGESRLERAYDYAVVGLGPIGLRIALGRHASGSRVVGLDESATRLIAIGAGVSVLDPEDRLRLEAALLAPDFQLSVDPRLVELAHVVILCVPTSENGGRLLPQRNDSLMSRRAILGRLVDDQVLVLVSTTEAGDADLLWVAADEYSAPHLPSHFGSRLCRGPHADRRAGSHSKGTR</sequence>
<accession>A0ABU1UJA7</accession>
<feature type="region of interest" description="Disordered" evidence="1">
    <location>
        <begin position="160"/>
        <end position="180"/>
    </location>
</feature>
<dbReference type="InterPro" id="IPR036291">
    <property type="entry name" value="NAD(P)-bd_dom_sf"/>
</dbReference>
<evidence type="ECO:0000256" key="1">
    <source>
        <dbReference type="SAM" id="MobiDB-lite"/>
    </source>
</evidence>
<comment type="caution">
    <text evidence="2">The sequence shown here is derived from an EMBL/GenBank/DDBJ whole genome shotgun (WGS) entry which is preliminary data.</text>
</comment>